<evidence type="ECO:0000256" key="5">
    <source>
        <dbReference type="ARBA" id="ARBA00023002"/>
    </source>
</evidence>
<keyword evidence="4" id="KW-0862">Zinc</keyword>
<keyword evidence="3" id="KW-0479">Metal-binding</keyword>
<organism evidence="7 8">
    <name type="scientific">Martelella lutilitoris</name>
    <dbReference type="NCBI Taxonomy" id="2583532"/>
    <lineage>
        <taxon>Bacteria</taxon>
        <taxon>Pseudomonadati</taxon>
        <taxon>Pseudomonadota</taxon>
        <taxon>Alphaproteobacteria</taxon>
        <taxon>Hyphomicrobiales</taxon>
        <taxon>Aurantimonadaceae</taxon>
        <taxon>Martelella</taxon>
    </lineage>
</organism>
<comment type="cofactor">
    <cofactor evidence="1">
        <name>Zn(2+)</name>
        <dbReference type="ChEBI" id="CHEBI:29105"/>
    </cofactor>
</comment>
<reference evidence="7 8" key="1">
    <citation type="submission" date="2019-05" db="EMBL/GenBank/DDBJ databases">
        <authorList>
            <person name="Lee S.D."/>
        </authorList>
    </citation>
    <scope>NUCLEOTIDE SEQUENCE [LARGE SCALE GENOMIC DNA]</scope>
    <source>
        <strain evidence="7 8">GH2-6</strain>
    </source>
</reference>
<sequence length="277" mass="30815">MSTQSRLPVFFIPHGGGPWPFMHGPEGVLPPGDPWKELEIYLKGFDSALGRRPKAVLVISAHWEKVDRLTVSTAAHPGMYFDYYGFPPHTFELDYPAPGAPDVAEHVRDVLASAGIETATDSERDFDHGVFIPFMMMYPKADVPIVMMSLDPDLSAETHFRIGEALQALRDEDILIVASGLSYHNMRMFYRQDEAHAAAATRFDDWLKDALSIADPAERAARLATWTENPDALECHVPDHDHLVPVFVAAGAAGKDTGKREFQGNFRGKPYSAYRFG</sequence>
<accession>A0A5C4JPA7</accession>
<evidence type="ECO:0000313" key="7">
    <source>
        <dbReference type="EMBL" id="TNB47296.1"/>
    </source>
</evidence>
<dbReference type="Pfam" id="PF02900">
    <property type="entry name" value="LigB"/>
    <property type="match status" value="1"/>
</dbReference>
<dbReference type="EMBL" id="VCLB01000007">
    <property type="protein sequence ID" value="TNB47296.1"/>
    <property type="molecule type" value="Genomic_DNA"/>
</dbReference>
<evidence type="ECO:0000256" key="1">
    <source>
        <dbReference type="ARBA" id="ARBA00001947"/>
    </source>
</evidence>
<dbReference type="AlphaFoldDB" id="A0A5C4JPA7"/>
<name>A0A5C4JPA7_9HYPH</name>
<dbReference type="Proteomes" id="UP000307874">
    <property type="component" value="Unassembled WGS sequence"/>
</dbReference>
<evidence type="ECO:0000256" key="2">
    <source>
        <dbReference type="ARBA" id="ARBA00007581"/>
    </source>
</evidence>
<evidence type="ECO:0000259" key="6">
    <source>
        <dbReference type="Pfam" id="PF02900"/>
    </source>
</evidence>
<dbReference type="OrthoDB" id="9790889at2"/>
<keyword evidence="7" id="KW-0223">Dioxygenase</keyword>
<evidence type="ECO:0000256" key="3">
    <source>
        <dbReference type="ARBA" id="ARBA00022723"/>
    </source>
</evidence>
<feature type="domain" description="Extradiol ring-cleavage dioxygenase class III enzyme subunit B" evidence="6">
    <location>
        <begin position="48"/>
        <end position="264"/>
    </location>
</feature>
<dbReference type="PANTHER" id="PTHR30096:SF0">
    <property type="entry name" value="4,5-DOPA DIOXYGENASE EXTRADIOL-LIKE PROTEIN"/>
    <property type="match status" value="1"/>
</dbReference>
<gene>
    <name evidence="7" type="ORF">FF124_14085</name>
</gene>
<dbReference type="RefSeq" id="WP_138749125.1">
    <property type="nucleotide sequence ID" value="NZ_VCLB01000007.1"/>
</dbReference>
<evidence type="ECO:0000313" key="8">
    <source>
        <dbReference type="Proteomes" id="UP000307874"/>
    </source>
</evidence>
<dbReference type="InterPro" id="IPR004183">
    <property type="entry name" value="Xdiol_dOase_suB"/>
</dbReference>
<dbReference type="CDD" id="cd07363">
    <property type="entry name" value="45_DOPA_Dioxygenase"/>
    <property type="match status" value="1"/>
</dbReference>
<dbReference type="PANTHER" id="PTHR30096">
    <property type="entry name" value="4,5-DOPA DIOXYGENASE EXTRADIOL-LIKE PROTEIN"/>
    <property type="match status" value="1"/>
</dbReference>
<dbReference type="GO" id="GO:0016702">
    <property type="term" value="F:oxidoreductase activity, acting on single donors with incorporation of molecular oxygen, incorporation of two atoms of oxygen"/>
    <property type="evidence" value="ECO:0007669"/>
    <property type="project" value="UniProtKB-ARBA"/>
</dbReference>
<dbReference type="GO" id="GO:0008198">
    <property type="term" value="F:ferrous iron binding"/>
    <property type="evidence" value="ECO:0007669"/>
    <property type="project" value="InterPro"/>
</dbReference>
<evidence type="ECO:0000256" key="4">
    <source>
        <dbReference type="ARBA" id="ARBA00022833"/>
    </source>
</evidence>
<dbReference type="PIRSF" id="PIRSF006157">
    <property type="entry name" value="Doxgns_DODA"/>
    <property type="match status" value="1"/>
</dbReference>
<dbReference type="Gene3D" id="3.40.830.10">
    <property type="entry name" value="LigB-like"/>
    <property type="match status" value="1"/>
</dbReference>
<reference evidence="7 8" key="2">
    <citation type="submission" date="2019-06" db="EMBL/GenBank/DDBJ databases">
        <title>Martelella lutilitoris sp. nov., isolated from a tidal mudflat.</title>
        <authorList>
            <person name="Kim Y.-J."/>
        </authorList>
    </citation>
    <scope>NUCLEOTIDE SEQUENCE [LARGE SCALE GENOMIC DNA]</scope>
    <source>
        <strain evidence="7 8">GH2-6</strain>
    </source>
</reference>
<keyword evidence="8" id="KW-1185">Reference proteome</keyword>
<comment type="similarity">
    <text evidence="2">Belongs to the DODA-type extradiol aromatic ring-opening dioxygenase family.</text>
</comment>
<dbReference type="InterPro" id="IPR014436">
    <property type="entry name" value="Extradiol_dOase_DODA"/>
</dbReference>
<comment type="caution">
    <text evidence="7">The sequence shown here is derived from an EMBL/GenBank/DDBJ whole genome shotgun (WGS) entry which is preliminary data.</text>
</comment>
<protein>
    <submittedName>
        <fullName evidence="7">Dioxygenase</fullName>
    </submittedName>
</protein>
<keyword evidence="5" id="KW-0560">Oxidoreductase</keyword>
<proteinExistence type="inferred from homology"/>
<dbReference type="SUPFAM" id="SSF53213">
    <property type="entry name" value="LigB-like"/>
    <property type="match status" value="1"/>
</dbReference>
<dbReference type="GO" id="GO:0008270">
    <property type="term" value="F:zinc ion binding"/>
    <property type="evidence" value="ECO:0007669"/>
    <property type="project" value="InterPro"/>
</dbReference>